<protein>
    <submittedName>
        <fullName evidence="4">SDR family oxidoreductase</fullName>
    </submittedName>
</protein>
<dbReference type="InterPro" id="IPR052178">
    <property type="entry name" value="Sec_Metab_Biosynth_SDR"/>
</dbReference>
<dbReference type="PRINTS" id="PR00080">
    <property type="entry name" value="SDRFAMILY"/>
</dbReference>
<accession>A0A501XH17</accession>
<dbReference type="Gene3D" id="3.40.50.720">
    <property type="entry name" value="NAD(P)-binding Rossmann-like Domain"/>
    <property type="match status" value="1"/>
</dbReference>
<keyword evidence="2" id="KW-0521">NADP</keyword>
<gene>
    <name evidence="4" type="ORF">FJQ54_13920</name>
</gene>
<dbReference type="Pfam" id="PF13561">
    <property type="entry name" value="adh_short_C2"/>
    <property type="match status" value="1"/>
</dbReference>
<dbReference type="PRINTS" id="PR00081">
    <property type="entry name" value="GDHRDH"/>
</dbReference>
<evidence type="ECO:0000256" key="1">
    <source>
        <dbReference type="ARBA" id="ARBA00006484"/>
    </source>
</evidence>
<evidence type="ECO:0000256" key="3">
    <source>
        <dbReference type="ARBA" id="ARBA00023002"/>
    </source>
</evidence>
<dbReference type="GO" id="GO:0016491">
    <property type="term" value="F:oxidoreductase activity"/>
    <property type="evidence" value="ECO:0007669"/>
    <property type="project" value="UniProtKB-KW"/>
</dbReference>
<keyword evidence="5" id="KW-1185">Reference proteome</keyword>
<dbReference type="AlphaFoldDB" id="A0A501XH17"/>
<dbReference type="PANTHER" id="PTHR43618">
    <property type="entry name" value="7-ALPHA-HYDROXYSTEROID DEHYDROGENASE"/>
    <property type="match status" value="1"/>
</dbReference>
<dbReference type="Proteomes" id="UP000319897">
    <property type="component" value="Unassembled WGS sequence"/>
</dbReference>
<reference evidence="4 5" key="1">
    <citation type="submission" date="2019-06" db="EMBL/GenBank/DDBJ databases">
        <authorList>
            <person name="Lee I."/>
            <person name="Jang G.I."/>
            <person name="Hwang C.Y."/>
        </authorList>
    </citation>
    <scope>NUCLEOTIDE SEQUENCE [LARGE SCALE GENOMIC DNA]</scope>
    <source>
        <strain evidence="4 5">PAMC 28131</strain>
    </source>
</reference>
<proteinExistence type="inferred from homology"/>
<dbReference type="SUPFAM" id="SSF51735">
    <property type="entry name" value="NAD(P)-binding Rossmann-fold domains"/>
    <property type="match status" value="1"/>
</dbReference>
<name>A0A501XH17_9SPHN</name>
<evidence type="ECO:0000313" key="4">
    <source>
        <dbReference type="EMBL" id="TPE59594.1"/>
    </source>
</evidence>
<evidence type="ECO:0000256" key="2">
    <source>
        <dbReference type="ARBA" id="ARBA00022857"/>
    </source>
</evidence>
<dbReference type="PROSITE" id="PS00061">
    <property type="entry name" value="ADH_SHORT"/>
    <property type="match status" value="1"/>
</dbReference>
<dbReference type="InterPro" id="IPR020904">
    <property type="entry name" value="Sc_DH/Rdtase_CS"/>
</dbReference>
<dbReference type="InterPro" id="IPR002347">
    <property type="entry name" value="SDR_fam"/>
</dbReference>
<comment type="similarity">
    <text evidence="1">Belongs to the short-chain dehydrogenases/reductases (SDR) family.</text>
</comment>
<keyword evidence="3" id="KW-0560">Oxidoreductase</keyword>
<sequence>MNINDLFSVAGKTVVVTGGSRGIGEMIARAYVENGAKVILSSRKASDVEALAAELGDAAIPIPADLSQMAEIERFAKAVEAVTPKVDVLFNNAGASWGAPFDEFPELGWDKIMDINLKSVFFLSQRLIKLLEAAATPADNAKIINIGSIDGQHTSPIETYSYAASKAGVLHLTRMMAKNLAPRNIQVNAIAPGYFPSKMTAGIADEINNNALKTTPMARWGSAEDMAGVALFLGSKASGYLCGATVTADGGYATTA</sequence>
<dbReference type="InterPro" id="IPR036291">
    <property type="entry name" value="NAD(P)-bd_dom_sf"/>
</dbReference>
<organism evidence="4 5">
    <name type="scientific">Sandaracinobacter neustonicus</name>
    <dbReference type="NCBI Taxonomy" id="1715348"/>
    <lineage>
        <taxon>Bacteria</taxon>
        <taxon>Pseudomonadati</taxon>
        <taxon>Pseudomonadota</taxon>
        <taxon>Alphaproteobacteria</taxon>
        <taxon>Sphingomonadales</taxon>
        <taxon>Sphingosinicellaceae</taxon>
        <taxon>Sandaracinobacter</taxon>
    </lineage>
</organism>
<evidence type="ECO:0000313" key="5">
    <source>
        <dbReference type="Proteomes" id="UP000319897"/>
    </source>
</evidence>
<dbReference type="OrthoDB" id="286404at2"/>
<comment type="caution">
    <text evidence="4">The sequence shown here is derived from an EMBL/GenBank/DDBJ whole genome shotgun (WGS) entry which is preliminary data.</text>
</comment>
<dbReference type="PANTHER" id="PTHR43618:SF8">
    <property type="entry name" value="7ALPHA-HYDROXYSTEROID DEHYDROGENASE"/>
    <property type="match status" value="1"/>
</dbReference>
<dbReference type="EMBL" id="VFSU01000030">
    <property type="protein sequence ID" value="TPE59594.1"/>
    <property type="molecule type" value="Genomic_DNA"/>
</dbReference>
<dbReference type="FunFam" id="3.40.50.720:FF:000084">
    <property type="entry name" value="Short-chain dehydrogenase reductase"/>
    <property type="match status" value="1"/>
</dbReference>